<name>A0ABP7ZR36_9MICO</name>
<reference evidence="10" key="1">
    <citation type="journal article" date="2019" name="Int. J. Syst. Evol. Microbiol.">
        <title>The Global Catalogue of Microorganisms (GCM) 10K type strain sequencing project: providing services to taxonomists for standard genome sequencing and annotation.</title>
        <authorList>
            <consortium name="The Broad Institute Genomics Platform"/>
            <consortium name="The Broad Institute Genome Sequencing Center for Infectious Disease"/>
            <person name="Wu L."/>
            <person name="Ma J."/>
        </authorList>
    </citation>
    <scope>NUCLEOTIDE SEQUENCE [LARGE SCALE GENOMIC DNA]</scope>
    <source>
        <strain evidence="10">JCM 17591</strain>
    </source>
</reference>
<accession>A0ABP7ZR36</accession>
<evidence type="ECO:0000313" key="9">
    <source>
        <dbReference type="EMBL" id="GAA4168389.1"/>
    </source>
</evidence>
<evidence type="ECO:0000256" key="2">
    <source>
        <dbReference type="ARBA" id="ARBA00022448"/>
    </source>
</evidence>
<feature type="transmembrane region" description="Helical" evidence="7">
    <location>
        <begin position="131"/>
        <end position="157"/>
    </location>
</feature>
<feature type="transmembrane region" description="Helical" evidence="7">
    <location>
        <begin position="169"/>
        <end position="192"/>
    </location>
</feature>
<keyword evidence="6 7" id="KW-0472">Membrane</keyword>
<feature type="transmembrane region" description="Helical" evidence="7">
    <location>
        <begin position="212"/>
        <end position="236"/>
    </location>
</feature>
<sequence length="468" mass="49059">MVRNSDAGLSANSASNVIPAVSASDRVATRVTLASLVGTSLESYDFYVFSYFSALFSAAVFFPAENHAVGTLAAFLTLATSYLVRPIGAIVFGHLGDRIGRRRTLIWTVGIMGVSTALIGVLPSYDRIGVWAPVLLVALRIVQGLSLGGEWGGAILIGVEHSTARRRGFYAAIPQLGSPIGTVIVGGLFLLLSSTMSPDALAGWGWRLPFLFALPLLALSLYLRVTITETPVFAALRTAKRVRRLPVLEVFRRQPVMLIVAVGAAMLGIGSYSLMNTYTTSYGTSVLGFSAQALFLATIIGSLVEIAAIPFFGLWADRIGSARVVAIGAAATLVIAFPMYALLPRATFLILAGTMVVGGLLPTLAWSGLGGLMADAFGRSIRYSALSLAYAIAAALAGFVPLLTQLLANASGNAWWHPAVMLGALSLITLVSAVAAARVARRRSEDRADEATVLAAESPAVPEEATAA</sequence>
<feature type="transmembrane region" description="Helical" evidence="7">
    <location>
        <begin position="68"/>
        <end position="92"/>
    </location>
</feature>
<feature type="transmembrane region" description="Helical" evidence="7">
    <location>
        <begin position="287"/>
        <end position="312"/>
    </location>
</feature>
<dbReference type="RefSeq" id="WP_344751530.1">
    <property type="nucleotide sequence ID" value="NZ_BAABBW010000001.1"/>
</dbReference>
<dbReference type="InterPro" id="IPR036259">
    <property type="entry name" value="MFS_trans_sf"/>
</dbReference>
<feature type="domain" description="Major facilitator superfamily (MFS) profile" evidence="8">
    <location>
        <begin position="31"/>
        <end position="441"/>
    </location>
</feature>
<dbReference type="PROSITE" id="PS50850">
    <property type="entry name" value="MFS"/>
    <property type="match status" value="1"/>
</dbReference>
<feature type="transmembrane region" description="Helical" evidence="7">
    <location>
        <begin position="256"/>
        <end position="275"/>
    </location>
</feature>
<evidence type="ECO:0000256" key="7">
    <source>
        <dbReference type="SAM" id="Phobius"/>
    </source>
</evidence>
<dbReference type="Pfam" id="PF00083">
    <property type="entry name" value="Sugar_tr"/>
    <property type="match status" value="1"/>
</dbReference>
<protein>
    <submittedName>
        <fullName evidence="9">MFS transporter</fullName>
    </submittedName>
</protein>
<keyword evidence="4 7" id="KW-0812">Transmembrane</keyword>
<evidence type="ECO:0000256" key="3">
    <source>
        <dbReference type="ARBA" id="ARBA00022475"/>
    </source>
</evidence>
<feature type="transmembrane region" description="Helical" evidence="7">
    <location>
        <begin position="381"/>
        <end position="403"/>
    </location>
</feature>
<gene>
    <name evidence="9" type="ORF">GCM10022287_03330</name>
</gene>
<dbReference type="SUPFAM" id="SSF103473">
    <property type="entry name" value="MFS general substrate transporter"/>
    <property type="match status" value="1"/>
</dbReference>
<feature type="transmembrane region" description="Helical" evidence="7">
    <location>
        <begin position="348"/>
        <end position="369"/>
    </location>
</feature>
<dbReference type="PANTHER" id="PTHR43045:SF1">
    <property type="entry name" value="SHIKIMATE TRANSPORTER"/>
    <property type="match status" value="1"/>
</dbReference>
<evidence type="ECO:0000313" key="10">
    <source>
        <dbReference type="Proteomes" id="UP001501079"/>
    </source>
</evidence>
<feature type="transmembrane region" description="Helical" evidence="7">
    <location>
        <begin position="324"/>
        <end position="342"/>
    </location>
</feature>
<evidence type="ECO:0000256" key="1">
    <source>
        <dbReference type="ARBA" id="ARBA00004651"/>
    </source>
</evidence>
<feature type="transmembrane region" description="Helical" evidence="7">
    <location>
        <begin position="415"/>
        <end position="437"/>
    </location>
</feature>
<comment type="caution">
    <text evidence="9">The sequence shown here is derived from an EMBL/GenBank/DDBJ whole genome shotgun (WGS) entry which is preliminary data.</text>
</comment>
<evidence type="ECO:0000256" key="5">
    <source>
        <dbReference type="ARBA" id="ARBA00022989"/>
    </source>
</evidence>
<keyword evidence="2" id="KW-0813">Transport</keyword>
<dbReference type="InterPro" id="IPR005829">
    <property type="entry name" value="Sugar_transporter_CS"/>
</dbReference>
<keyword evidence="3" id="KW-1003">Cell membrane</keyword>
<feature type="transmembrane region" description="Helical" evidence="7">
    <location>
        <begin position="44"/>
        <end position="62"/>
    </location>
</feature>
<dbReference type="InterPro" id="IPR011701">
    <property type="entry name" value="MFS"/>
</dbReference>
<keyword evidence="10" id="KW-1185">Reference proteome</keyword>
<dbReference type="InterPro" id="IPR005828">
    <property type="entry name" value="MFS_sugar_transport-like"/>
</dbReference>
<feature type="transmembrane region" description="Helical" evidence="7">
    <location>
        <begin position="104"/>
        <end position="125"/>
    </location>
</feature>
<dbReference type="Gene3D" id="1.20.1250.20">
    <property type="entry name" value="MFS general substrate transporter like domains"/>
    <property type="match status" value="2"/>
</dbReference>
<dbReference type="EMBL" id="BAABBW010000001">
    <property type="protein sequence ID" value="GAA4168389.1"/>
    <property type="molecule type" value="Genomic_DNA"/>
</dbReference>
<evidence type="ECO:0000259" key="8">
    <source>
        <dbReference type="PROSITE" id="PS50850"/>
    </source>
</evidence>
<dbReference type="InterPro" id="IPR020846">
    <property type="entry name" value="MFS_dom"/>
</dbReference>
<evidence type="ECO:0000256" key="4">
    <source>
        <dbReference type="ARBA" id="ARBA00022692"/>
    </source>
</evidence>
<proteinExistence type="predicted"/>
<organism evidence="9 10">
    <name type="scientific">Gryllotalpicola koreensis</name>
    <dbReference type="NCBI Taxonomy" id="993086"/>
    <lineage>
        <taxon>Bacteria</taxon>
        <taxon>Bacillati</taxon>
        <taxon>Actinomycetota</taxon>
        <taxon>Actinomycetes</taxon>
        <taxon>Micrococcales</taxon>
        <taxon>Microbacteriaceae</taxon>
        <taxon>Gryllotalpicola</taxon>
    </lineage>
</organism>
<dbReference type="PANTHER" id="PTHR43045">
    <property type="entry name" value="SHIKIMATE TRANSPORTER"/>
    <property type="match status" value="1"/>
</dbReference>
<dbReference type="Proteomes" id="UP001501079">
    <property type="component" value="Unassembled WGS sequence"/>
</dbReference>
<evidence type="ECO:0000256" key="6">
    <source>
        <dbReference type="ARBA" id="ARBA00023136"/>
    </source>
</evidence>
<comment type="subcellular location">
    <subcellularLocation>
        <location evidence="1">Cell membrane</location>
        <topology evidence="1">Multi-pass membrane protein</topology>
    </subcellularLocation>
</comment>
<keyword evidence="5 7" id="KW-1133">Transmembrane helix</keyword>
<dbReference type="Pfam" id="PF07690">
    <property type="entry name" value="MFS_1"/>
    <property type="match status" value="1"/>
</dbReference>
<dbReference type="PROSITE" id="PS00217">
    <property type="entry name" value="SUGAR_TRANSPORT_2"/>
    <property type="match status" value="1"/>
</dbReference>